<comment type="subcellular location">
    <subcellularLocation>
        <location evidence="1">Cell membrane</location>
        <topology evidence="1">Single-pass membrane protein</topology>
    </subcellularLocation>
</comment>
<name>A0ABY0IHU7_9BACT</name>
<keyword evidence="4 8" id="KW-0812">Transmembrane</keyword>
<dbReference type="CDD" id="cd07185">
    <property type="entry name" value="OmpA_C-like"/>
    <property type="match status" value="1"/>
</dbReference>
<evidence type="ECO:0000256" key="2">
    <source>
        <dbReference type="ARBA" id="ARBA00008914"/>
    </source>
</evidence>
<gene>
    <name evidence="10" type="ORF">DAY19_01760</name>
</gene>
<comment type="similarity">
    <text evidence="2">Belongs to the MotB family.</text>
</comment>
<comment type="caution">
    <text evidence="10">The sequence shown here is derived from an EMBL/GenBank/DDBJ whole genome shotgun (WGS) entry which is preliminary data.</text>
</comment>
<reference evidence="11" key="1">
    <citation type="journal article" date="2019" name="Int. J. Syst. Evol. Microbiol.">
        <title>Halobacteriovorax valvorus sp. nov., a novel prokaryotic predator isolated from coastal seawater of China.</title>
        <authorList>
            <person name="Chen M.-X."/>
        </authorList>
    </citation>
    <scope>NUCLEOTIDE SEQUENCE [LARGE SCALE GENOMIC DNA]</scope>
    <source>
        <strain evidence="11">BL9</strain>
    </source>
</reference>
<dbReference type="Pfam" id="PF00691">
    <property type="entry name" value="OmpA"/>
    <property type="match status" value="1"/>
</dbReference>
<keyword evidence="11" id="KW-1185">Reference proteome</keyword>
<dbReference type="Gene3D" id="3.30.1330.60">
    <property type="entry name" value="OmpA-like domain"/>
    <property type="match status" value="1"/>
</dbReference>
<dbReference type="InterPro" id="IPR036737">
    <property type="entry name" value="OmpA-like_sf"/>
</dbReference>
<dbReference type="InterPro" id="IPR025713">
    <property type="entry name" value="MotB-like_N_dom"/>
</dbReference>
<sequence>MADESAAAVDEGNVKCPPCEEGLPGWMATFSDLVTLLLTFFVLLLSFAKTETAKYEAALGSIRNAFGGNVLQQGEVIQKGKSPDNFPTMMESQTPIRPFPIEFLTMEGILDKHEINRGSDESLKNMRYDLKEFNLNENVTVYEQAEGIAVRLKDKIYFKRGSVEIDSNKIAVSSYQRMINLLKKRNWKVFVIGHAARGEVSRDGKSDALELSSARATAVTKSLIRRGVAPERISTVFYGDTRLTDLPGSSQMEVDRENRKVVFLIRKRDLEDNGHKVDAQ</sequence>
<organism evidence="10 11">
    <name type="scientific">Halobacteriovorax vibrionivorans</name>
    <dbReference type="NCBI Taxonomy" id="2152716"/>
    <lineage>
        <taxon>Bacteria</taxon>
        <taxon>Pseudomonadati</taxon>
        <taxon>Bdellovibrionota</taxon>
        <taxon>Bacteriovoracia</taxon>
        <taxon>Bacteriovoracales</taxon>
        <taxon>Halobacteriovoraceae</taxon>
        <taxon>Halobacteriovorax</taxon>
    </lineage>
</organism>
<dbReference type="RefSeq" id="WP_114705466.1">
    <property type="nucleotide sequence ID" value="NZ_QDKL01000001.1"/>
</dbReference>
<dbReference type="Proteomes" id="UP000443582">
    <property type="component" value="Unassembled WGS sequence"/>
</dbReference>
<keyword evidence="6 7" id="KW-0472">Membrane</keyword>
<dbReference type="PROSITE" id="PS51123">
    <property type="entry name" value="OMPA_2"/>
    <property type="match status" value="1"/>
</dbReference>
<dbReference type="PANTHER" id="PTHR30329:SF21">
    <property type="entry name" value="LIPOPROTEIN YIAD-RELATED"/>
    <property type="match status" value="1"/>
</dbReference>
<evidence type="ECO:0000313" key="11">
    <source>
        <dbReference type="Proteomes" id="UP000443582"/>
    </source>
</evidence>
<keyword evidence="3" id="KW-1003">Cell membrane</keyword>
<evidence type="ECO:0000256" key="4">
    <source>
        <dbReference type="ARBA" id="ARBA00022692"/>
    </source>
</evidence>
<proteinExistence type="inferred from homology"/>
<evidence type="ECO:0000259" key="9">
    <source>
        <dbReference type="PROSITE" id="PS51123"/>
    </source>
</evidence>
<accession>A0ABY0IHU7</accession>
<dbReference type="InterPro" id="IPR050330">
    <property type="entry name" value="Bact_OuterMem_StrucFunc"/>
</dbReference>
<dbReference type="EMBL" id="QDKL01000001">
    <property type="protein sequence ID" value="RZF22521.1"/>
    <property type="molecule type" value="Genomic_DNA"/>
</dbReference>
<dbReference type="PANTHER" id="PTHR30329">
    <property type="entry name" value="STATOR ELEMENT OF FLAGELLAR MOTOR COMPLEX"/>
    <property type="match status" value="1"/>
</dbReference>
<keyword evidence="5 8" id="KW-1133">Transmembrane helix</keyword>
<feature type="transmembrane region" description="Helical" evidence="8">
    <location>
        <begin position="26"/>
        <end position="47"/>
    </location>
</feature>
<evidence type="ECO:0000256" key="1">
    <source>
        <dbReference type="ARBA" id="ARBA00004162"/>
    </source>
</evidence>
<evidence type="ECO:0000256" key="6">
    <source>
        <dbReference type="ARBA" id="ARBA00023136"/>
    </source>
</evidence>
<evidence type="ECO:0000256" key="3">
    <source>
        <dbReference type="ARBA" id="ARBA00022475"/>
    </source>
</evidence>
<evidence type="ECO:0000313" key="10">
    <source>
        <dbReference type="EMBL" id="RZF22521.1"/>
    </source>
</evidence>
<protein>
    <recommendedName>
        <fullName evidence="9">OmpA-like domain-containing protein</fullName>
    </recommendedName>
</protein>
<dbReference type="SUPFAM" id="SSF103088">
    <property type="entry name" value="OmpA-like"/>
    <property type="match status" value="1"/>
</dbReference>
<dbReference type="InterPro" id="IPR006665">
    <property type="entry name" value="OmpA-like"/>
</dbReference>
<evidence type="ECO:0000256" key="7">
    <source>
        <dbReference type="PROSITE-ProRule" id="PRU00473"/>
    </source>
</evidence>
<feature type="domain" description="OmpA-like" evidence="9">
    <location>
        <begin position="144"/>
        <end position="269"/>
    </location>
</feature>
<evidence type="ECO:0000256" key="8">
    <source>
        <dbReference type="SAM" id="Phobius"/>
    </source>
</evidence>
<dbReference type="Pfam" id="PF13677">
    <property type="entry name" value="MotB_plug"/>
    <property type="match status" value="1"/>
</dbReference>
<evidence type="ECO:0000256" key="5">
    <source>
        <dbReference type="ARBA" id="ARBA00022989"/>
    </source>
</evidence>